<dbReference type="HOGENOM" id="CLU_049340_3_1_1"/>
<dbReference type="STRING" id="765257.A0A0D0A8K5"/>
<evidence type="ECO:0000313" key="2">
    <source>
        <dbReference type="Proteomes" id="UP000054018"/>
    </source>
</evidence>
<dbReference type="EMBL" id="KN833686">
    <property type="protein sequence ID" value="KIK30762.1"/>
    <property type="molecule type" value="Genomic_DNA"/>
</dbReference>
<organism evidence="1 2">
    <name type="scientific">Pisolithus microcarpus 441</name>
    <dbReference type="NCBI Taxonomy" id="765257"/>
    <lineage>
        <taxon>Eukaryota</taxon>
        <taxon>Fungi</taxon>
        <taxon>Dikarya</taxon>
        <taxon>Basidiomycota</taxon>
        <taxon>Agaricomycotina</taxon>
        <taxon>Agaricomycetes</taxon>
        <taxon>Agaricomycetidae</taxon>
        <taxon>Boletales</taxon>
        <taxon>Sclerodermatineae</taxon>
        <taxon>Pisolithaceae</taxon>
        <taxon>Pisolithus</taxon>
    </lineage>
</organism>
<dbReference type="GO" id="GO:0007131">
    <property type="term" value="P:reciprocal meiotic recombination"/>
    <property type="evidence" value="ECO:0007669"/>
    <property type="project" value="InterPro"/>
</dbReference>
<dbReference type="Proteomes" id="UP000054018">
    <property type="component" value="Unassembled WGS sequence"/>
</dbReference>
<protein>
    <submittedName>
        <fullName evidence="1">Unplaced genomic scaffold scaffold_2, whole genome shotgun sequence</fullName>
    </submittedName>
</protein>
<reference evidence="2" key="2">
    <citation type="submission" date="2015-01" db="EMBL/GenBank/DDBJ databases">
        <title>Evolutionary Origins and Diversification of the Mycorrhizal Mutualists.</title>
        <authorList>
            <consortium name="DOE Joint Genome Institute"/>
            <consortium name="Mycorrhizal Genomics Consortium"/>
            <person name="Kohler A."/>
            <person name="Kuo A."/>
            <person name="Nagy L.G."/>
            <person name="Floudas D."/>
            <person name="Copeland A."/>
            <person name="Barry K.W."/>
            <person name="Cichocki N."/>
            <person name="Veneault-Fourrey C."/>
            <person name="LaButti K."/>
            <person name="Lindquist E.A."/>
            <person name="Lipzen A."/>
            <person name="Lundell T."/>
            <person name="Morin E."/>
            <person name="Murat C."/>
            <person name="Riley R."/>
            <person name="Ohm R."/>
            <person name="Sun H."/>
            <person name="Tunlid A."/>
            <person name="Henrissat B."/>
            <person name="Grigoriev I.V."/>
            <person name="Hibbett D.S."/>
            <person name="Martin F."/>
        </authorList>
    </citation>
    <scope>NUCLEOTIDE SEQUENCE [LARGE SCALE GENOMIC DNA]</scope>
    <source>
        <strain evidence="2">441</strain>
    </source>
</reference>
<dbReference type="GO" id="GO:0061630">
    <property type="term" value="F:ubiquitin protein ligase activity"/>
    <property type="evidence" value="ECO:0007669"/>
    <property type="project" value="InterPro"/>
</dbReference>
<reference evidence="1 2" key="1">
    <citation type="submission" date="2014-04" db="EMBL/GenBank/DDBJ databases">
        <authorList>
            <consortium name="DOE Joint Genome Institute"/>
            <person name="Kuo A."/>
            <person name="Kohler A."/>
            <person name="Costa M.D."/>
            <person name="Nagy L.G."/>
            <person name="Floudas D."/>
            <person name="Copeland A."/>
            <person name="Barry K.W."/>
            <person name="Cichocki N."/>
            <person name="Veneault-Fourrey C."/>
            <person name="LaButti K."/>
            <person name="Lindquist E.A."/>
            <person name="Lipzen A."/>
            <person name="Lundell T."/>
            <person name="Morin E."/>
            <person name="Murat C."/>
            <person name="Sun H."/>
            <person name="Tunlid A."/>
            <person name="Henrissat B."/>
            <person name="Grigoriev I.V."/>
            <person name="Hibbett D.S."/>
            <person name="Martin F."/>
            <person name="Nordberg H.P."/>
            <person name="Cantor M.N."/>
            <person name="Hua S.X."/>
        </authorList>
    </citation>
    <scope>NUCLEOTIDE SEQUENCE [LARGE SCALE GENOMIC DNA]</scope>
    <source>
        <strain evidence="1 2">441</strain>
    </source>
</reference>
<evidence type="ECO:0000313" key="1">
    <source>
        <dbReference type="EMBL" id="KIK30762.1"/>
    </source>
</evidence>
<accession>A0A0D0A8K5</accession>
<keyword evidence="2" id="KW-1185">Reference proteome</keyword>
<dbReference type="InterPro" id="IPR042448">
    <property type="entry name" value="CCNB1IP1"/>
</dbReference>
<proteinExistence type="predicted"/>
<sequence>MDTDLRCNHLNCRKPLIDKAVVVSMPIVECANELFNASRLCPACESSLSEPDDVVVCSLHPTDDYKTSVLSGLSPSIIMEICSRSLSFWQYQIHQESSFQQAVSRNLNDRNAQLQKQLENVIREGENVPTSEHTFTPLWRVANGEIRLLGDKITGATICIDRCLAGLHVRAGA</sequence>
<dbReference type="GO" id="GO:0000795">
    <property type="term" value="C:synaptonemal complex"/>
    <property type="evidence" value="ECO:0007669"/>
    <property type="project" value="InterPro"/>
</dbReference>
<name>A0A0D0A8K5_9AGAM</name>
<dbReference type="PANTHER" id="PTHR14305">
    <property type="entry name" value="E3 UBIQUITIN-PROTEIN LIGASE CCNB1IP1"/>
    <property type="match status" value="1"/>
</dbReference>
<dbReference type="OrthoDB" id="441210at2759"/>
<dbReference type="AlphaFoldDB" id="A0A0D0A8K5"/>
<gene>
    <name evidence="1" type="ORF">PISMIDRAFT_87121</name>
</gene>
<dbReference type="PANTHER" id="PTHR14305:SF0">
    <property type="entry name" value="E3 UBIQUITIN-PROTEIN LIGASE CCNB1IP1"/>
    <property type="match status" value="1"/>
</dbReference>